<dbReference type="Proteomes" id="UP000053989">
    <property type="component" value="Unassembled WGS sequence"/>
</dbReference>
<dbReference type="HOGENOM" id="CLU_546495_0_0_1"/>
<protein>
    <submittedName>
        <fullName evidence="2">Uncharacterized protein</fullName>
    </submittedName>
</protein>
<name>A0A0C2ZC37_9AGAM</name>
<evidence type="ECO:0000313" key="2">
    <source>
        <dbReference type="EMBL" id="KIM50582.1"/>
    </source>
</evidence>
<feature type="region of interest" description="Disordered" evidence="1">
    <location>
        <begin position="68"/>
        <end position="89"/>
    </location>
</feature>
<evidence type="ECO:0000313" key="3">
    <source>
        <dbReference type="Proteomes" id="UP000053989"/>
    </source>
</evidence>
<feature type="compositionally biased region" description="Low complexity" evidence="1">
    <location>
        <begin position="333"/>
        <end position="344"/>
    </location>
</feature>
<gene>
    <name evidence="2" type="ORF">SCLCIDRAFT_1225249</name>
</gene>
<proteinExistence type="predicted"/>
<accession>A0A0C2ZC37</accession>
<evidence type="ECO:0000256" key="1">
    <source>
        <dbReference type="SAM" id="MobiDB-lite"/>
    </source>
</evidence>
<keyword evidence="3" id="KW-1185">Reference proteome</keyword>
<dbReference type="OrthoDB" id="3269282at2759"/>
<sequence length="497" mass="52961">MSMTLETAVAPSGFTASPHHHHVGLCEEQDSGSGSVRFDAQCVVIPEPAPRSRRTRLVTKTYSVPLWKRRGSLSGPQPASPDPEPSLEDDHVVLKLPLPRLQTRMQSPTRSADAIPLTPCLVHRSPEINSTNSTVSLTTVRRNLRKSSVSPTRADLVTVPLRPCCAACQEITDAARLQGDAWTERFSHAANYRRSLSVDSQPRTITVAGSAAAASFGSLARGVPISVDEVDKRRRSVDISGTSDVVCLNDTVLAKERQECCSEAPNTPPRARAPLSPPIRPPQLVTHDIPEEAFDDDDQLFPLPSPKRTPCSSAAPSPSASLSSLQNGQLHRNSSNSPVPSNCSGEFPAHGPRQFLAPPPGASTSSLSLPRASECSSLDLIEDPPPSPNILASLPPLSGRQQAWCTFPISSQGDFVEKIPQPIPDNSLRSPQPSAPIRIPSASTSTLTRSPSTSPSTSPNTRRILRSFSAGSPRQMFAGVIRGVNAIGGRGGVAFGM</sequence>
<dbReference type="STRING" id="1036808.A0A0C2ZC37"/>
<dbReference type="AlphaFoldDB" id="A0A0C2ZC37"/>
<organism evidence="2 3">
    <name type="scientific">Scleroderma citrinum Foug A</name>
    <dbReference type="NCBI Taxonomy" id="1036808"/>
    <lineage>
        <taxon>Eukaryota</taxon>
        <taxon>Fungi</taxon>
        <taxon>Dikarya</taxon>
        <taxon>Basidiomycota</taxon>
        <taxon>Agaricomycotina</taxon>
        <taxon>Agaricomycetes</taxon>
        <taxon>Agaricomycetidae</taxon>
        <taxon>Boletales</taxon>
        <taxon>Sclerodermatineae</taxon>
        <taxon>Sclerodermataceae</taxon>
        <taxon>Scleroderma</taxon>
    </lineage>
</organism>
<reference evidence="2 3" key="1">
    <citation type="submission" date="2014-04" db="EMBL/GenBank/DDBJ databases">
        <authorList>
            <consortium name="DOE Joint Genome Institute"/>
            <person name="Kuo A."/>
            <person name="Kohler A."/>
            <person name="Nagy L.G."/>
            <person name="Floudas D."/>
            <person name="Copeland A."/>
            <person name="Barry K.W."/>
            <person name="Cichocki N."/>
            <person name="Veneault-Fourrey C."/>
            <person name="LaButti K."/>
            <person name="Lindquist E.A."/>
            <person name="Lipzen A."/>
            <person name="Lundell T."/>
            <person name="Morin E."/>
            <person name="Murat C."/>
            <person name="Sun H."/>
            <person name="Tunlid A."/>
            <person name="Henrissat B."/>
            <person name="Grigoriev I.V."/>
            <person name="Hibbett D.S."/>
            <person name="Martin F."/>
            <person name="Nordberg H.P."/>
            <person name="Cantor M.N."/>
            <person name="Hua S.X."/>
        </authorList>
    </citation>
    <scope>NUCLEOTIDE SEQUENCE [LARGE SCALE GENOMIC DNA]</scope>
    <source>
        <strain evidence="2 3">Foug A</strain>
    </source>
</reference>
<dbReference type="EMBL" id="KN822376">
    <property type="protein sequence ID" value="KIM50582.1"/>
    <property type="molecule type" value="Genomic_DNA"/>
</dbReference>
<feature type="compositionally biased region" description="Low complexity" evidence="1">
    <location>
        <begin position="440"/>
        <end position="462"/>
    </location>
</feature>
<dbReference type="InParanoid" id="A0A0C2ZC37"/>
<feature type="region of interest" description="Disordered" evidence="1">
    <location>
        <begin position="415"/>
        <end position="463"/>
    </location>
</feature>
<feature type="region of interest" description="Disordered" evidence="1">
    <location>
        <begin position="260"/>
        <end position="395"/>
    </location>
</feature>
<feature type="compositionally biased region" description="Low complexity" evidence="1">
    <location>
        <begin position="312"/>
        <end position="325"/>
    </location>
</feature>
<reference evidence="3" key="2">
    <citation type="submission" date="2015-01" db="EMBL/GenBank/DDBJ databases">
        <title>Evolutionary Origins and Diversification of the Mycorrhizal Mutualists.</title>
        <authorList>
            <consortium name="DOE Joint Genome Institute"/>
            <consortium name="Mycorrhizal Genomics Consortium"/>
            <person name="Kohler A."/>
            <person name="Kuo A."/>
            <person name="Nagy L.G."/>
            <person name="Floudas D."/>
            <person name="Copeland A."/>
            <person name="Barry K.W."/>
            <person name="Cichocki N."/>
            <person name="Veneault-Fourrey C."/>
            <person name="LaButti K."/>
            <person name="Lindquist E.A."/>
            <person name="Lipzen A."/>
            <person name="Lundell T."/>
            <person name="Morin E."/>
            <person name="Murat C."/>
            <person name="Riley R."/>
            <person name="Ohm R."/>
            <person name="Sun H."/>
            <person name="Tunlid A."/>
            <person name="Henrissat B."/>
            <person name="Grigoriev I.V."/>
            <person name="Hibbett D.S."/>
            <person name="Martin F."/>
        </authorList>
    </citation>
    <scope>NUCLEOTIDE SEQUENCE [LARGE SCALE GENOMIC DNA]</scope>
    <source>
        <strain evidence="3">Foug A</strain>
    </source>
</reference>